<dbReference type="KEGG" id="cprv:CYPRO_2808"/>
<evidence type="ECO:0000259" key="6">
    <source>
        <dbReference type="Pfam" id="PF01782"/>
    </source>
</evidence>
<dbReference type="InterPro" id="IPR036976">
    <property type="entry name" value="RimM_N_sf"/>
</dbReference>
<comment type="subunit">
    <text evidence="5">Binds ribosomal protein uS19.</text>
</comment>
<proteinExistence type="inferred from homology"/>
<accession>A0A345UNJ4</accession>
<evidence type="ECO:0000256" key="5">
    <source>
        <dbReference type="HAMAP-Rule" id="MF_00014"/>
    </source>
</evidence>
<dbReference type="Proteomes" id="UP000254808">
    <property type="component" value="Chromosome"/>
</dbReference>
<keyword evidence="4 5" id="KW-0143">Chaperone</keyword>
<dbReference type="OrthoDB" id="9810331at2"/>
<gene>
    <name evidence="5" type="primary">rimM</name>
    <name evidence="8" type="ORF">CYPRO_2808</name>
</gene>
<dbReference type="GO" id="GO:0005737">
    <property type="term" value="C:cytoplasm"/>
    <property type="evidence" value="ECO:0007669"/>
    <property type="project" value="UniProtKB-SubCell"/>
</dbReference>
<evidence type="ECO:0000256" key="4">
    <source>
        <dbReference type="ARBA" id="ARBA00023186"/>
    </source>
</evidence>
<dbReference type="InterPro" id="IPR011033">
    <property type="entry name" value="PRC_barrel-like_sf"/>
</dbReference>
<dbReference type="RefSeq" id="WP_114985180.1">
    <property type="nucleotide sequence ID" value="NZ_CP027806.1"/>
</dbReference>
<dbReference type="InterPro" id="IPR011961">
    <property type="entry name" value="RimM"/>
</dbReference>
<dbReference type="SUPFAM" id="SSF50346">
    <property type="entry name" value="PRC-barrel domain"/>
    <property type="match status" value="1"/>
</dbReference>
<keyword evidence="2 5" id="KW-0690">Ribosome biogenesis</keyword>
<evidence type="ECO:0000256" key="1">
    <source>
        <dbReference type="ARBA" id="ARBA00022490"/>
    </source>
</evidence>
<dbReference type="SUPFAM" id="SSF50447">
    <property type="entry name" value="Translation proteins"/>
    <property type="match status" value="1"/>
</dbReference>
<evidence type="ECO:0000256" key="3">
    <source>
        <dbReference type="ARBA" id="ARBA00022552"/>
    </source>
</evidence>
<dbReference type="InterPro" id="IPR009000">
    <property type="entry name" value="Transl_B-barrel_sf"/>
</dbReference>
<evidence type="ECO:0000313" key="8">
    <source>
        <dbReference type="EMBL" id="AXJ02046.1"/>
    </source>
</evidence>
<dbReference type="HAMAP" id="MF_00014">
    <property type="entry name" value="Ribosome_mat_RimM"/>
    <property type="match status" value="1"/>
</dbReference>
<organism evidence="8 9">
    <name type="scientific">Cyclonatronum proteinivorum</name>
    <dbReference type="NCBI Taxonomy" id="1457365"/>
    <lineage>
        <taxon>Bacteria</taxon>
        <taxon>Pseudomonadati</taxon>
        <taxon>Balneolota</taxon>
        <taxon>Balneolia</taxon>
        <taxon>Balneolales</taxon>
        <taxon>Cyclonatronaceae</taxon>
        <taxon>Cyclonatronum</taxon>
    </lineage>
</organism>
<dbReference type="GO" id="GO:0043022">
    <property type="term" value="F:ribosome binding"/>
    <property type="evidence" value="ECO:0007669"/>
    <property type="project" value="InterPro"/>
</dbReference>
<dbReference type="EMBL" id="CP027806">
    <property type="protein sequence ID" value="AXJ02046.1"/>
    <property type="molecule type" value="Genomic_DNA"/>
</dbReference>
<dbReference type="NCBIfam" id="TIGR02273">
    <property type="entry name" value="16S_RimM"/>
    <property type="match status" value="1"/>
</dbReference>
<protein>
    <recommendedName>
        <fullName evidence="5">Ribosome maturation factor RimM</fullName>
    </recommendedName>
</protein>
<dbReference type="Pfam" id="PF24986">
    <property type="entry name" value="PRC_RimM"/>
    <property type="match status" value="1"/>
</dbReference>
<dbReference type="InterPro" id="IPR056792">
    <property type="entry name" value="PRC_RimM"/>
</dbReference>
<reference evidence="8 9" key="1">
    <citation type="submission" date="2018-03" db="EMBL/GenBank/DDBJ databases">
        <title>Phenotypic and genomic properties of Cyclonatronum proteinivorum gen. nov., sp. nov., a haloalkaliphilic bacteroidete from soda lakes possessing Na+-translocating rhodopsin.</title>
        <authorList>
            <person name="Toshchakov S.V."/>
            <person name="Korzhenkov A."/>
            <person name="Samarov N.I."/>
            <person name="Kublanov I.V."/>
            <person name="Muntyan M.S."/>
            <person name="Sorokin D.Y."/>
        </authorList>
    </citation>
    <scope>NUCLEOTIDE SEQUENCE [LARGE SCALE GENOMIC DNA]</scope>
    <source>
        <strain evidence="8 9">Omega</strain>
    </source>
</reference>
<evidence type="ECO:0000313" key="9">
    <source>
        <dbReference type="Proteomes" id="UP000254808"/>
    </source>
</evidence>
<feature type="domain" description="Ribosome maturation factor RimM PRC barrel" evidence="7">
    <location>
        <begin position="108"/>
        <end position="163"/>
    </location>
</feature>
<comment type="domain">
    <text evidence="5">The PRC barrel domain binds ribosomal protein uS19.</text>
</comment>
<keyword evidence="3 5" id="KW-0698">rRNA processing</keyword>
<dbReference type="Gene3D" id="2.30.30.240">
    <property type="entry name" value="PRC-barrel domain"/>
    <property type="match status" value="1"/>
</dbReference>
<dbReference type="PANTHER" id="PTHR33692">
    <property type="entry name" value="RIBOSOME MATURATION FACTOR RIMM"/>
    <property type="match status" value="1"/>
</dbReference>
<evidence type="ECO:0000256" key="2">
    <source>
        <dbReference type="ARBA" id="ARBA00022517"/>
    </source>
</evidence>
<keyword evidence="9" id="KW-1185">Reference proteome</keyword>
<dbReference type="GO" id="GO:0006364">
    <property type="term" value="P:rRNA processing"/>
    <property type="evidence" value="ECO:0007669"/>
    <property type="project" value="UniProtKB-UniRule"/>
</dbReference>
<evidence type="ECO:0000259" key="7">
    <source>
        <dbReference type="Pfam" id="PF24986"/>
    </source>
</evidence>
<dbReference type="Pfam" id="PF01782">
    <property type="entry name" value="RimM"/>
    <property type="match status" value="1"/>
</dbReference>
<dbReference type="AlphaFoldDB" id="A0A345UNJ4"/>
<dbReference type="PANTHER" id="PTHR33692:SF1">
    <property type="entry name" value="RIBOSOME MATURATION FACTOR RIMM"/>
    <property type="match status" value="1"/>
</dbReference>
<dbReference type="Gene3D" id="2.40.30.60">
    <property type="entry name" value="RimM"/>
    <property type="match status" value="1"/>
</dbReference>
<comment type="subcellular location">
    <subcellularLocation>
        <location evidence="5">Cytoplasm</location>
    </subcellularLocation>
</comment>
<keyword evidence="1 5" id="KW-0963">Cytoplasm</keyword>
<sequence>MYPIGFIKKAHGIKGEIVLVHEEGAPPEMHGLFFFKSSRGDYEPVRIEAIRPNGRPGSGMFFVLFSGITNRSEAETLQGLVLYSSTEPEAIAQPDEEEVYMQELHSCEGYQIEDAANGISGYIIDVMETPAHPVFEIQLPSALLLVPVVDAYISTIDHEEQQVSAQNLDAFFDTEES</sequence>
<dbReference type="InterPro" id="IPR002676">
    <property type="entry name" value="RimM_N"/>
</dbReference>
<name>A0A345UNJ4_9BACT</name>
<comment type="similarity">
    <text evidence="5">Belongs to the RimM family.</text>
</comment>
<feature type="domain" description="RimM N-terminal" evidence="6">
    <location>
        <begin position="4"/>
        <end position="85"/>
    </location>
</feature>
<dbReference type="GO" id="GO:0005840">
    <property type="term" value="C:ribosome"/>
    <property type="evidence" value="ECO:0007669"/>
    <property type="project" value="InterPro"/>
</dbReference>
<dbReference type="GO" id="GO:0042274">
    <property type="term" value="P:ribosomal small subunit biogenesis"/>
    <property type="evidence" value="ECO:0007669"/>
    <property type="project" value="UniProtKB-UniRule"/>
</dbReference>
<comment type="function">
    <text evidence="5">An accessory protein needed during the final step in the assembly of 30S ribosomal subunit, possibly for assembly of the head region. Essential for efficient processing of 16S rRNA. May be needed both before and after RbfA during the maturation of 16S rRNA. It has affinity for free ribosomal 30S subunits but not for 70S ribosomes.</text>
</comment>